<gene>
    <name evidence="2" type="ORF">O3M35_008065</name>
</gene>
<accession>A0AAW1D690</accession>
<organism evidence="2 3">
    <name type="scientific">Rhynocoris fuscipes</name>
    <dbReference type="NCBI Taxonomy" id="488301"/>
    <lineage>
        <taxon>Eukaryota</taxon>
        <taxon>Metazoa</taxon>
        <taxon>Ecdysozoa</taxon>
        <taxon>Arthropoda</taxon>
        <taxon>Hexapoda</taxon>
        <taxon>Insecta</taxon>
        <taxon>Pterygota</taxon>
        <taxon>Neoptera</taxon>
        <taxon>Paraneoptera</taxon>
        <taxon>Hemiptera</taxon>
        <taxon>Heteroptera</taxon>
        <taxon>Panheteroptera</taxon>
        <taxon>Cimicomorpha</taxon>
        <taxon>Reduviidae</taxon>
        <taxon>Harpactorinae</taxon>
        <taxon>Harpactorini</taxon>
        <taxon>Rhynocoris</taxon>
    </lineage>
</organism>
<proteinExistence type="predicted"/>
<sequence>MELMCSSEEESRGRFDDVAWLDFSQSAAAAGAEEEEELNEELSQTEGRESSKDMQRIVKVKRNDRYDVEKVGIGDGPGRTSTAADFMKPWAVQDGFEDDTLSEMAELWDPREVRMVTPVKC</sequence>
<comment type="caution">
    <text evidence="2">The sequence shown here is derived from an EMBL/GenBank/DDBJ whole genome shotgun (WGS) entry which is preliminary data.</text>
</comment>
<evidence type="ECO:0000313" key="2">
    <source>
        <dbReference type="EMBL" id="KAK9506062.1"/>
    </source>
</evidence>
<evidence type="ECO:0000313" key="3">
    <source>
        <dbReference type="Proteomes" id="UP001461498"/>
    </source>
</evidence>
<evidence type="ECO:0000256" key="1">
    <source>
        <dbReference type="SAM" id="MobiDB-lite"/>
    </source>
</evidence>
<protein>
    <submittedName>
        <fullName evidence="2">Uncharacterized protein</fullName>
    </submittedName>
</protein>
<dbReference type="Proteomes" id="UP001461498">
    <property type="component" value="Unassembled WGS sequence"/>
</dbReference>
<keyword evidence="3" id="KW-1185">Reference proteome</keyword>
<dbReference type="AlphaFoldDB" id="A0AAW1D690"/>
<dbReference type="EMBL" id="JAPXFL010000005">
    <property type="protein sequence ID" value="KAK9506062.1"/>
    <property type="molecule type" value="Genomic_DNA"/>
</dbReference>
<reference evidence="2 3" key="1">
    <citation type="submission" date="2022-12" db="EMBL/GenBank/DDBJ databases">
        <title>Chromosome-level genome assembly of true bugs.</title>
        <authorList>
            <person name="Ma L."/>
            <person name="Li H."/>
        </authorList>
    </citation>
    <scope>NUCLEOTIDE SEQUENCE [LARGE SCALE GENOMIC DNA]</scope>
    <source>
        <strain evidence="2">Lab_2022b</strain>
    </source>
</reference>
<name>A0AAW1D690_9HEMI</name>
<feature type="region of interest" description="Disordered" evidence="1">
    <location>
        <begin position="27"/>
        <end position="54"/>
    </location>
</feature>